<evidence type="ECO:0000259" key="2">
    <source>
        <dbReference type="PROSITE" id="PS50994"/>
    </source>
</evidence>
<dbReference type="Proteomes" id="UP000198762">
    <property type="component" value="Unassembled WGS sequence"/>
</dbReference>
<feature type="domain" description="Integrase catalytic" evidence="2">
    <location>
        <begin position="206"/>
        <end position="435"/>
    </location>
</feature>
<dbReference type="InterPro" id="IPR012337">
    <property type="entry name" value="RNaseH-like_sf"/>
</dbReference>
<reference evidence="4" key="1">
    <citation type="submission" date="2016-10" db="EMBL/GenBank/DDBJ databases">
        <authorList>
            <person name="Varghese N."/>
            <person name="Submissions S."/>
        </authorList>
    </citation>
    <scope>NUCLEOTIDE SEQUENCE [LARGE SCALE GENOMIC DNA]</scope>
    <source>
        <strain evidence="4">CGMCC 1.6489</strain>
    </source>
</reference>
<keyword evidence="4" id="KW-1185">Reference proteome</keyword>
<feature type="region of interest" description="Disordered" evidence="1">
    <location>
        <begin position="587"/>
        <end position="624"/>
    </location>
</feature>
<protein>
    <recommendedName>
        <fullName evidence="2">Integrase catalytic domain-containing protein</fullName>
    </recommendedName>
</protein>
<accession>A0A1I0D7I2</accession>
<evidence type="ECO:0000256" key="1">
    <source>
        <dbReference type="SAM" id="MobiDB-lite"/>
    </source>
</evidence>
<gene>
    <name evidence="3" type="ORF">SAMN04487962_106190</name>
</gene>
<dbReference type="InterPro" id="IPR015378">
    <property type="entry name" value="Transposase-like_Mu_C"/>
</dbReference>
<dbReference type="STRING" id="430453.SAMN04487962_106190"/>
<sequence length="624" mass="70155">MVLTWRARLRYEPEWYEFERWPFVDSQSMPAEQRRQYLTNVRIVAAVLDGRALKLVAADHNVSPARVTQLMNRCLAGDEDAPPALTQGLIPYQRVGPDKRRAALGTLTQPSGARCGFRYLLEVVPGLEDHLLAQIRGATRRNRRGQNLTPRRFHASFITYLNTLDWPKDTYPFTTVSRGSEACRRFLKRTLMDLQMPRDHPRVIGSKMTPVRGFQEIHIDEAHVDCKGAAAVVLHDQMSPVRLGRISLLLARDVGTGCYLAGTIALSAHPNSADVLALLEQLIQPWEPMVLTAPGLSYGAEAGFPSALDETFCRPAFGIVRLDNALAHLSHQVRRMVCDHLGATANFGLPKNPKARALIEQAFRRLNIDIHRFPSTTGSHPTDPLREPAKLQKAPPFVSLRALEEVISVLLTEYNLSPLANLGAVTPLEQMQYQMMNHLLPLRAGTLGPGLGPYQRSQTVTVRKGFKADAPRVNFEGCQYTGVALNDGRLINQRVTIVFDIRDIRTLQVTTPEGRPLGAVTAPHTWMRFAHSVSLRKRINHLVRENVFSARDPLGDWFQYTMAHRHLPKEALTLVRLEKLMPNEDRLPMEQSIDPPTPKETNPALADALNRLPDWNPDMAKKRR</sequence>
<evidence type="ECO:0000313" key="4">
    <source>
        <dbReference type="Proteomes" id="UP000198762"/>
    </source>
</evidence>
<proteinExistence type="predicted"/>
<dbReference type="InterPro" id="IPR001584">
    <property type="entry name" value="Integrase_cat-core"/>
</dbReference>
<dbReference type="GO" id="GO:0015074">
    <property type="term" value="P:DNA integration"/>
    <property type="evidence" value="ECO:0007669"/>
    <property type="project" value="InterPro"/>
</dbReference>
<dbReference type="EMBL" id="FOHZ01000006">
    <property type="protein sequence ID" value="SET28153.1"/>
    <property type="molecule type" value="Genomic_DNA"/>
</dbReference>
<dbReference type="AlphaFoldDB" id="A0A1I0D7I2"/>
<dbReference type="Pfam" id="PF09299">
    <property type="entry name" value="Mu-transpos_C"/>
    <property type="match status" value="1"/>
</dbReference>
<name>A0A1I0D7I2_9GAMM</name>
<dbReference type="Gene3D" id="3.30.420.10">
    <property type="entry name" value="Ribonuclease H-like superfamily/Ribonuclease H"/>
    <property type="match status" value="1"/>
</dbReference>
<dbReference type="GO" id="GO:0003676">
    <property type="term" value="F:nucleic acid binding"/>
    <property type="evidence" value="ECO:0007669"/>
    <property type="project" value="InterPro"/>
</dbReference>
<organism evidence="3 4">
    <name type="scientific">Marinobacter segnicrescens</name>
    <dbReference type="NCBI Taxonomy" id="430453"/>
    <lineage>
        <taxon>Bacteria</taxon>
        <taxon>Pseudomonadati</taxon>
        <taxon>Pseudomonadota</taxon>
        <taxon>Gammaproteobacteria</taxon>
        <taxon>Pseudomonadales</taxon>
        <taxon>Marinobacteraceae</taxon>
        <taxon>Marinobacter</taxon>
    </lineage>
</organism>
<evidence type="ECO:0000313" key="3">
    <source>
        <dbReference type="EMBL" id="SET28153.1"/>
    </source>
</evidence>
<dbReference type="PROSITE" id="PS50994">
    <property type="entry name" value="INTEGRASE"/>
    <property type="match status" value="1"/>
</dbReference>
<dbReference type="InterPro" id="IPR036397">
    <property type="entry name" value="RNaseH_sf"/>
</dbReference>
<dbReference type="SUPFAM" id="SSF53098">
    <property type="entry name" value="Ribonuclease H-like"/>
    <property type="match status" value="1"/>
</dbReference>